<dbReference type="STRING" id="1220578.FPE01S_01_08000"/>
<dbReference type="CDD" id="cd06578">
    <property type="entry name" value="HemD"/>
    <property type="match status" value="1"/>
</dbReference>
<evidence type="ECO:0000313" key="2">
    <source>
        <dbReference type="EMBL" id="GAO41786.1"/>
    </source>
</evidence>
<comment type="caution">
    <text evidence="2">The sequence shown here is derived from an EMBL/GenBank/DDBJ whole genome shotgun (WGS) entry which is preliminary data.</text>
</comment>
<dbReference type="InterPro" id="IPR039793">
    <property type="entry name" value="UROS/Hem4"/>
</dbReference>
<proteinExistence type="predicted"/>
<dbReference type="Gene3D" id="3.40.50.10090">
    <property type="match status" value="2"/>
</dbReference>
<dbReference type="Pfam" id="PF02602">
    <property type="entry name" value="HEM4"/>
    <property type="match status" value="1"/>
</dbReference>
<dbReference type="InterPro" id="IPR003754">
    <property type="entry name" value="4pyrrol_synth_uPrphyn_synth"/>
</dbReference>
<dbReference type="EMBL" id="BBWV01000001">
    <property type="protein sequence ID" value="GAO41786.1"/>
    <property type="molecule type" value="Genomic_DNA"/>
</dbReference>
<feature type="domain" description="Tetrapyrrole biosynthesis uroporphyrinogen III synthase" evidence="1">
    <location>
        <begin position="16"/>
        <end position="225"/>
    </location>
</feature>
<sequence>MDEQPVILSTRPLPDALVQAALEQGVTIDISPFIDTVPVDTIEVISEVETALQLSITVIFTSQNAVEAVGSILPHEAPPEWRIYSIGEATREAVVHYFGEDRLAGTAPDAEALADLIIEEDEGDEVYFFCGDKRRPELPEKLEEAGIMLTEIVVYETILLPHAIKNHYAGVLFFSPSAAESFFSLNQLEEHTIAFAIGKTTAAAIRRFTNNMIITADAPDKDNLVMKALEILTT</sequence>
<keyword evidence="3" id="KW-1185">Reference proteome</keyword>
<name>A0A0E9MWH0_9BACT</name>
<dbReference type="PANTHER" id="PTHR12390">
    <property type="entry name" value="UROPORPHYRINOGEN III SYNTHASE"/>
    <property type="match status" value="1"/>
</dbReference>
<dbReference type="SUPFAM" id="SSF69618">
    <property type="entry name" value="HemD-like"/>
    <property type="match status" value="1"/>
</dbReference>
<organism evidence="2 3">
    <name type="scientific">Flavihumibacter petaseus NBRC 106054</name>
    <dbReference type="NCBI Taxonomy" id="1220578"/>
    <lineage>
        <taxon>Bacteria</taxon>
        <taxon>Pseudomonadati</taxon>
        <taxon>Bacteroidota</taxon>
        <taxon>Chitinophagia</taxon>
        <taxon>Chitinophagales</taxon>
        <taxon>Chitinophagaceae</taxon>
        <taxon>Flavihumibacter</taxon>
    </lineage>
</organism>
<dbReference type="AlphaFoldDB" id="A0A0E9MWH0"/>
<dbReference type="GO" id="GO:0006780">
    <property type="term" value="P:uroporphyrinogen III biosynthetic process"/>
    <property type="evidence" value="ECO:0007669"/>
    <property type="project" value="InterPro"/>
</dbReference>
<evidence type="ECO:0000259" key="1">
    <source>
        <dbReference type="Pfam" id="PF02602"/>
    </source>
</evidence>
<dbReference type="InterPro" id="IPR036108">
    <property type="entry name" value="4pyrrol_syn_uPrphyn_synt_sf"/>
</dbReference>
<dbReference type="PANTHER" id="PTHR12390:SF0">
    <property type="entry name" value="UROPORPHYRINOGEN-III SYNTHASE"/>
    <property type="match status" value="1"/>
</dbReference>
<protein>
    <submittedName>
        <fullName evidence="2">Uroporphyrinogen-III synthase</fullName>
    </submittedName>
</protein>
<reference evidence="2 3" key="1">
    <citation type="submission" date="2015-04" db="EMBL/GenBank/DDBJ databases">
        <title>Whole genome shotgun sequence of Flavihumibacter petaseus NBRC 106054.</title>
        <authorList>
            <person name="Miyazawa S."/>
            <person name="Hosoyama A."/>
            <person name="Hashimoto M."/>
            <person name="Noguchi M."/>
            <person name="Tsuchikane K."/>
            <person name="Ohji S."/>
            <person name="Yamazoe A."/>
            <person name="Ichikawa N."/>
            <person name="Kimura A."/>
            <person name="Fujita N."/>
        </authorList>
    </citation>
    <scope>NUCLEOTIDE SEQUENCE [LARGE SCALE GENOMIC DNA]</scope>
    <source>
        <strain evidence="2 3">NBRC 106054</strain>
    </source>
</reference>
<dbReference type="OrthoDB" id="1523900at2"/>
<dbReference type="RefSeq" id="WP_052955495.1">
    <property type="nucleotide sequence ID" value="NZ_BBWV01000001.1"/>
</dbReference>
<dbReference type="GO" id="GO:0004852">
    <property type="term" value="F:uroporphyrinogen-III synthase activity"/>
    <property type="evidence" value="ECO:0007669"/>
    <property type="project" value="InterPro"/>
</dbReference>
<accession>A0A0E9MWH0</accession>
<dbReference type="GO" id="GO:0005829">
    <property type="term" value="C:cytosol"/>
    <property type="evidence" value="ECO:0007669"/>
    <property type="project" value="TreeGrafter"/>
</dbReference>
<dbReference type="Proteomes" id="UP000033121">
    <property type="component" value="Unassembled WGS sequence"/>
</dbReference>
<gene>
    <name evidence="2" type="primary">hemD</name>
    <name evidence="2" type="ORF">FPE01S_01_08000</name>
</gene>
<evidence type="ECO:0000313" key="3">
    <source>
        <dbReference type="Proteomes" id="UP000033121"/>
    </source>
</evidence>